<sequence>MSTPLPDRRHSPRAGRCTWPAAWLCMAASICLPTLLHAQSVCLPAPRLLTTMPMGGQAGTEFEVRITGQSLDGAEQLIFPDPSISATPKLNDDGTVVADTFLVRVDGNCPVGVYDARIMAGLGISSARAFSVSDVPELTQTKPGTSLETALEVPIGSIVNATLVDRSVNFYAFDAKQNQRVIVDCVAKGIDSKMNPVLVVADATGSDLIVERRGGIIDFTAPQDGRYYVKVHDLTFKGGPYYFFRLALTEATADAVATRLPATNSVNSFSWPPPDVDANPAADETELAAVDDDARGITLPCDVGGSFFPAADVDTYQFTAKKGETWWVEVASERLGRPTDPSVVVQRVIDDGKVVDVAELADIPSPVKRSSNGYSYDGPPYNAGSSDAMGKFEIKEDGTYRIRVTDLFGGTRNDPANRYRMIVRKASPDFALVGWALHMGLRNGDRNALSKPIALRGGAVMPLEIVVVRRDGFDGEIELFFDNLPEGVTATGLTIAAGQTRGIMLVSAAANAPRGLQLADLFGRATIDGQDVVRPCHWASMKWPVTNAKSEIPDPRLVDRIPVSVGGIEQAGLSIEAAEDKVWQVQAGGKLTIPLRLIRRGDFSGKSMALDTFGAGFEHNTRFDLSLTQDQSEAVLDLARLKTPPGNYTIAFYGGAVAKYARGDEKPKDIVDIYVSKPISIHVVPAEATK</sequence>
<gene>
    <name evidence="1" type="ORF">Mal15_65390</name>
</gene>
<dbReference type="Gene3D" id="2.60.120.380">
    <property type="match status" value="2"/>
</dbReference>
<name>A0A5B9MTK6_9BACT</name>
<dbReference type="AlphaFoldDB" id="A0A5B9MTK6"/>
<organism evidence="1 2">
    <name type="scientific">Stieleria maiorica</name>
    <dbReference type="NCBI Taxonomy" id="2795974"/>
    <lineage>
        <taxon>Bacteria</taxon>
        <taxon>Pseudomonadati</taxon>
        <taxon>Planctomycetota</taxon>
        <taxon>Planctomycetia</taxon>
        <taxon>Pirellulales</taxon>
        <taxon>Pirellulaceae</taxon>
        <taxon>Stieleria</taxon>
    </lineage>
</organism>
<dbReference type="EMBL" id="CP036264">
    <property type="protein sequence ID" value="QEG02418.1"/>
    <property type="molecule type" value="Genomic_DNA"/>
</dbReference>
<evidence type="ECO:0000313" key="1">
    <source>
        <dbReference type="EMBL" id="QEG02418.1"/>
    </source>
</evidence>
<reference evidence="1 2" key="1">
    <citation type="submission" date="2019-02" db="EMBL/GenBank/DDBJ databases">
        <title>Planctomycetal bacteria perform biofilm scaping via a novel small molecule.</title>
        <authorList>
            <person name="Jeske O."/>
            <person name="Boedeker C."/>
            <person name="Wiegand S."/>
            <person name="Breitling P."/>
            <person name="Kallscheuer N."/>
            <person name="Jogler M."/>
            <person name="Rohde M."/>
            <person name="Petersen J."/>
            <person name="Medema M.H."/>
            <person name="Surup F."/>
            <person name="Jogler C."/>
        </authorList>
    </citation>
    <scope>NUCLEOTIDE SEQUENCE [LARGE SCALE GENOMIC DNA]</scope>
    <source>
        <strain evidence="1 2">Mal15</strain>
    </source>
</reference>
<dbReference type="Proteomes" id="UP000321353">
    <property type="component" value="Chromosome"/>
</dbReference>
<protein>
    <submittedName>
        <fullName evidence="1">Uncharacterized protein</fullName>
    </submittedName>
</protein>
<dbReference type="RefSeq" id="WP_233903139.1">
    <property type="nucleotide sequence ID" value="NZ_CP036264.1"/>
</dbReference>
<proteinExistence type="predicted"/>
<keyword evidence="2" id="KW-1185">Reference proteome</keyword>
<dbReference type="KEGG" id="smam:Mal15_65390"/>
<accession>A0A5B9MTK6</accession>
<evidence type="ECO:0000313" key="2">
    <source>
        <dbReference type="Proteomes" id="UP000321353"/>
    </source>
</evidence>